<evidence type="ECO:0000313" key="6">
    <source>
        <dbReference type="Proteomes" id="UP000001235"/>
    </source>
</evidence>
<dbReference type="PANTHER" id="PTHR38340:SF1">
    <property type="entry name" value="S-LAYER PROTEIN"/>
    <property type="match status" value="1"/>
</dbReference>
<keyword evidence="3" id="KW-0106">Calcium</keyword>
<dbReference type="STRING" id="395494.Galf_1437"/>
<dbReference type="EMBL" id="CP002159">
    <property type="protein sequence ID" value="ADL55457.1"/>
    <property type="molecule type" value="Genomic_DNA"/>
</dbReference>
<evidence type="ECO:0000256" key="2">
    <source>
        <dbReference type="ARBA" id="ARBA00022525"/>
    </source>
</evidence>
<dbReference type="InterPro" id="IPR001343">
    <property type="entry name" value="Hemolysn_Ca-bd"/>
</dbReference>
<dbReference type="InterPro" id="IPR050557">
    <property type="entry name" value="RTX_toxin/Mannuronan_C5-epim"/>
</dbReference>
<proteinExistence type="predicted"/>
<dbReference type="OrthoDB" id="8538764at2"/>
<dbReference type="InterPro" id="IPR010566">
    <property type="entry name" value="Haemolys_ca-bd"/>
</dbReference>
<keyword evidence="2" id="KW-0964">Secreted</keyword>
<feature type="domain" description="Haemolysin-type calcium binding-related" evidence="4">
    <location>
        <begin position="1037"/>
        <end position="1069"/>
    </location>
</feature>
<dbReference type="GO" id="GO:0005576">
    <property type="term" value="C:extracellular region"/>
    <property type="evidence" value="ECO:0007669"/>
    <property type="project" value="UniProtKB-SubCell"/>
</dbReference>
<comment type="subcellular location">
    <subcellularLocation>
        <location evidence="1">Secreted</location>
    </subcellularLocation>
</comment>
<dbReference type="HOGENOM" id="CLU_001954_1_0_4"/>
<evidence type="ECO:0000313" key="5">
    <source>
        <dbReference type="EMBL" id="ADL55457.1"/>
    </source>
</evidence>
<dbReference type="InterPro" id="IPR028994">
    <property type="entry name" value="Integrin_alpha_N"/>
</dbReference>
<dbReference type="GO" id="GO:0005509">
    <property type="term" value="F:calcium ion binding"/>
    <property type="evidence" value="ECO:0007669"/>
    <property type="project" value="InterPro"/>
</dbReference>
<dbReference type="KEGG" id="gca:Galf_1437"/>
<name>D9SG11_GALCS</name>
<dbReference type="InterPro" id="IPR018511">
    <property type="entry name" value="Hemolysin-typ_Ca-bd_CS"/>
</dbReference>
<evidence type="ECO:0000256" key="3">
    <source>
        <dbReference type="ARBA" id="ARBA00022837"/>
    </source>
</evidence>
<dbReference type="SUPFAM" id="SSF51120">
    <property type="entry name" value="beta-Roll"/>
    <property type="match status" value="3"/>
</dbReference>
<dbReference type="PANTHER" id="PTHR38340">
    <property type="entry name" value="S-LAYER PROTEIN"/>
    <property type="match status" value="1"/>
</dbReference>
<dbReference type="PRINTS" id="PR00313">
    <property type="entry name" value="CABNDNGRPT"/>
</dbReference>
<organism evidence="5 6">
    <name type="scientific">Gallionella capsiferriformans (strain ES-2)</name>
    <name type="common">Gallionella ferruginea capsiferriformans (strain ES-2)</name>
    <dbReference type="NCBI Taxonomy" id="395494"/>
    <lineage>
        <taxon>Bacteria</taxon>
        <taxon>Pseudomonadati</taxon>
        <taxon>Pseudomonadota</taxon>
        <taxon>Betaproteobacteria</taxon>
        <taxon>Nitrosomonadales</taxon>
        <taxon>Gallionellaceae</taxon>
        <taxon>Gallionella</taxon>
    </lineage>
</organism>
<dbReference type="InterPro" id="IPR011049">
    <property type="entry name" value="Serralysin-like_metalloprot_C"/>
</dbReference>
<evidence type="ECO:0000256" key="1">
    <source>
        <dbReference type="ARBA" id="ARBA00004613"/>
    </source>
</evidence>
<gene>
    <name evidence="5" type="ordered locus">Galf_1437</name>
</gene>
<dbReference type="SUPFAM" id="SSF69318">
    <property type="entry name" value="Integrin alpha N-terminal domain"/>
    <property type="match status" value="1"/>
</dbReference>
<protein>
    <submittedName>
        <fullName evidence="5">Hemolysin-type calcium-binding region</fullName>
    </submittedName>
</protein>
<dbReference type="Gene3D" id="2.150.10.10">
    <property type="entry name" value="Serralysin-like metalloprotease, C-terminal"/>
    <property type="match status" value="4"/>
</dbReference>
<evidence type="ECO:0000259" key="4">
    <source>
        <dbReference type="Pfam" id="PF06594"/>
    </source>
</evidence>
<dbReference type="Pfam" id="PF00353">
    <property type="entry name" value="HemolysinCabind"/>
    <property type="match status" value="11"/>
</dbReference>
<accession>D9SG11</accession>
<dbReference type="eggNOG" id="COG2931">
    <property type="taxonomic scope" value="Bacteria"/>
</dbReference>
<sequence>MPGPLETLETLVVNVFTPIDGINQAQTSEELNSAIMQTVAGIAAMALNPQTALLAAGTNLEAAAVTALKIKADIENGKNPDLADLASIAGNAVVVAGSLALMISPQSKAVQVAANISRGIGLLGTALAISNKGLAEEFSSDLGSKINQLESALQNSSTYRIVYYYYDPLVLDLDGDGIETVAASGSSGAMFDQNGDGIRTATGWVNRDDGLLVRDIDGNGTIDNGTELFGDSTALGAGGKAANGFAALADMDSNGDGIVDAADANFAQLQVWRDLNQNGISEAGELFSLGQTGIQSFNTAVSNTASTVVAGGTQAETGSYTRTDGTVSTMADVNFTQDTFHSSYTTQITVPVALQSLPDVGGTGRLRNLQQAAALSPALAEALGQYSAATTLTARKALLTQVLVEWSKTDPLYSSSPVYLHTHYQTYSASSSNVVYVRAGSTFTLSSDAGVMASQEITDMVRVLDAIRGSTPTTDVFGGTANPAQAYVDAFNAVADSFSNSLESIRLQPLFDQIGIKVDSNGFTFDLSAVQTALKSRIFLDAASGLSDLLSFNKIAGEQGWLADTDWTSRSLRLFEGAVTSVAMTPELLAVLNDSYSNVVVTQSGVNTAGTTQTELIIGTAQNDVLSSGGGNDTLFAGGGDDTINAGTGNDTINGGDGNDTITDTGGTNVIDAGSGDDVVTASGNNTIYGGDGNDAVTVNYVGANRLEGGAGDDLLKVTHNGANGYDAGYYGESTTFVGGVGNDRLEGSSGADTYVFNRGDGSDTILDIGTNAYWSYLVKADTVQFGAGISASDISASRSGNNLLIKINDPLNPAGGDQITVENWWSSDAYRIETFTFSDGTSLSKAQIHTMAQTLNGTSGADVIAGWDENNIINAGSGNDTISDTGGTNVIDAGSGDDVVTASGNNTIYGGDGNDAVTVNYVGANRLEGGAGDDLLKVTHNGANGYDAGYYGESTTFVGGVGNDRLEGSSGADTYVFNRGDGSDTILDIGTNAYWSYLVKADTVQFGAGISASDISASRSGNNLLIKINDPLNPAGGDQITVENWWSSDAYRIETFTFSDGTGLSKAQIHTMVGTAGDDNLVGTVYSDTLAGLDGNDVLNGNLGNDILQGGAGNDTLTDTAGANLLDGGAGADTLTGSTGNELFAGGVGNDTITTGSGADIIAFNRGDGMDVVNGGVGTDNVVSLGCGINYADLALSKVSNNLILEVGNGEQITFANWYDTTANNKSVLDLQVMADAMAGFNATSTDPLLNQAVQNFNFTAVANAFDQARGTSATFMHWSATNSLLAARLSGSDTVALGGDLAHQYGTSGSFTGMNLTAAQTTLNDPLFGAQAQTLHALQGLQGGAVALQ</sequence>
<dbReference type="PROSITE" id="PS00330">
    <property type="entry name" value="HEMOLYSIN_CALCIUM"/>
    <property type="match status" value="2"/>
</dbReference>
<dbReference type="Proteomes" id="UP000001235">
    <property type="component" value="Chromosome"/>
</dbReference>
<reference evidence="5 6" key="1">
    <citation type="submission" date="2010-08" db="EMBL/GenBank/DDBJ databases">
        <title>Complete sequence of Gallionella capsiferriformans ES-2.</title>
        <authorList>
            <consortium name="US DOE Joint Genome Institute"/>
            <person name="Lucas S."/>
            <person name="Copeland A."/>
            <person name="Lapidus A."/>
            <person name="Cheng J.-F."/>
            <person name="Bruce D."/>
            <person name="Goodwin L."/>
            <person name="Pitluck S."/>
            <person name="Chertkov O."/>
            <person name="Davenport K.W."/>
            <person name="Detter J.C."/>
            <person name="Han C."/>
            <person name="Tapia R."/>
            <person name="Land M."/>
            <person name="Hauser L."/>
            <person name="Chang Y.-J."/>
            <person name="Jeffries C."/>
            <person name="Kyrpides N."/>
            <person name="Ivanova N."/>
            <person name="Mikhailova N."/>
            <person name="Shelobolina E.S."/>
            <person name="Picardal F."/>
            <person name="Roden E."/>
            <person name="Emerson D."/>
            <person name="Woyke T."/>
        </authorList>
    </citation>
    <scope>NUCLEOTIDE SEQUENCE [LARGE SCALE GENOMIC DNA]</scope>
    <source>
        <strain evidence="5 6">ES-2</strain>
    </source>
</reference>
<feature type="domain" description="Haemolysin-type calcium binding-related" evidence="4">
    <location>
        <begin position="816"/>
        <end position="848"/>
    </location>
</feature>
<dbReference type="Pfam" id="PF06594">
    <property type="entry name" value="HCBP_related"/>
    <property type="match status" value="2"/>
</dbReference>
<keyword evidence="6" id="KW-1185">Reference proteome</keyword>